<evidence type="ECO:0000256" key="1">
    <source>
        <dbReference type="SAM" id="Phobius"/>
    </source>
</evidence>
<dbReference type="AlphaFoldDB" id="A0A4P2VIF8"/>
<keyword evidence="1" id="KW-0472">Membrane</keyword>
<name>A0A4P2VIF8_FLUSA</name>
<keyword evidence="3" id="KW-1185">Reference proteome</keyword>
<sequence>MRTIAKKIWRFIRYIFIRSDFILMIFVYPSALLLKSIRRVGIQNMPNSRRVLLHIGVFPIRSHYTEPLFDTSSLKRPLNQDRELNGIDWNTEDQLKLLSNFQYSEELIHKLNNKQDELAFDLNNPAFQGGDAGFLYNIIRLKKPKRIFEIGSGHSTLLTIKAIKKIRKKILSTIANMCVLNLLKCPG</sequence>
<organism evidence="2 3">
    <name type="scientific">Fluviispira sanaruensis</name>
    <dbReference type="NCBI Taxonomy" id="2493639"/>
    <lineage>
        <taxon>Bacteria</taxon>
        <taxon>Pseudomonadati</taxon>
        <taxon>Bdellovibrionota</taxon>
        <taxon>Oligoflexia</taxon>
        <taxon>Silvanigrellales</taxon>
        <taxon>Silvanigrellaceae</taxon>
        <taxon>Fluviispira</taxon>
    </lineage>
</organism>
<dbReference type="RefSeq" id="WP_130607635.1">
    <property type="nucleotide sequence ID" value="NZ_AP019368.1"/>
</dbReference>
<keyword evidence="1" id="KW-1133">Transmembrane helix</keyword>
<dbReference type="Gene3D" id="3.40.50.150">
    <property type="entry name" value="Vaccinia Virus protein VP39"/>
    <property type="match status" value="1"/>
</dbReference>
<evidence type="ECO:0000313" key="3">
    <source>
        <dbReference type="Proteomes" id="UP000291236"/>
    </source>
</evidence>
<keyword evidence="1" id="KW-0812">Transmembrane</keyword>
<protein>
    <recommendedName>
        <fullName evidence="4">Methyltransferase</fullName>
    </recommendedName>
</protein>
<gene>
    <name evidence="2" type="ORF">JCM31447_12690</name>
</gene>
<accession>A0A4P2VIF8</accession>
<dbReference type="Proteomes" id="UP000291236">
    <property type="component" value="Chromosome"/>
</dbReference>
<dbReference type="EMBL" id="AP019368">
    <property type="protein sequence ID" value="BBH52826.1"/>
    <property type="molecule type" value="Genomic_DNA"/>
</dbReference>
<dbReference type="InterPro" id="IPR029063">
    <property type="entry name" value="SAM-dependent_MTases_sf"/>
</dbReference>
<evidence type="ECO:0008006" key="4">
    <source>
        <dbReference type="Google" id="ProtNLM"/>
    </source>
</evidence>
<feature type="transmembrane region" description="Helical" evidence="1">
    <location>
        <begin position="12"/>
        <end position="34"/>
    </location>
</feature>
<evidence type="ECO:0000313" key="2">
    <source>
        <dbReference type="EMBL" id="BBH52826.1"/>
    </source>
</evidence>
<dbReference type="KEGG" id="sbf:JCM31447_12690"/>
<reference evidence="2 3" key="1">
    <citation type="submission" date="2018-12" db="EMBL/GenBank/DDBJ databases">
        <title>Rubrispira sanarue gen. nov., sp., nov., a member of the order Silvanigrellales, isolated from a brackish lake in Hamamatsu Japan.</title>
        <authorList>
            <person name="Maejima Y."/>
            <person name="Iino T."/>
            <person name="Muraguchi Y."/>
            <person name="Fukuda K."/>
            <person name="Nojiri H."/>
            <person name="Ohkuma M."/>
            <person name="Moriuchi R."/>
            <person name="Dohra H."/>
            <person name="Kimbara K."/>
            <person name="Shintani M."/>
        </authorList>
    </citation>
    <scope>NUCLEOTIDE SEQUENCE [LARGE SCALE GENOMIC DNA]</scope>
    <source>
        <strain evidence="2 3">RF1110005</strain>
    </source>
</reference>
<dbReference type="OrthoDB" id="9795498at2"/>
<proteinExistence type="predicted"/>